<dbReference type="InterPro" id="IPR027417">
    <property type="entry name" value="P-loop_NTPase"/>
</dbReference>
<dbReference type="InterPro" id="IPR017871">
    <property type="entry name" value="ABC_transporter-like_CS"/>
</dbReference>
<dbReference type="SUPFAM" id="SSF52540">
    <property type="entry name" value="P-loop containing nucleoside triphosphate hydrolases"/>
    <property type="match status" value="1"/>
</dbReference>
<dbReference type="PANTHER" id="PTHR45772:SF4">
    <property type="entry name" value="ABC TRANSPORTER ATP-BINDING PROTEIN"/>
    <property type="match status" value="1"/>
</dbReference>
<reference evidence="6" key="1">
    <citation type="journal article" date="2021" name="Syst. Appl. Microbiol.">
        <title>Roseomonas hellenica sp. nov., isolated from roots of wild-growing Alkanna tinctoria.</title>
        <authorList>
            <person name="Rat A."/>
            <person name="Naranjo H.D."/>
            <person name="Lebbe L."/>
            <person name="Cnockaert M."/>
            <person name="Krigas N."/>
            <person name="Grigoriadou K."/>
            <person name="Maloupa E."/>
            <person name="Willems A."/>
        </authorList>
    </citation>
    <scope>NUCLEOTIDE SEQUENCE [LARGE SCALE GENOMIC DNA]</scope>
    <source>
        <strain evidence="6">LMG 31523</strain>
    </source>
</reference>
<dbReference type="InterPro" id="IPR051120">
    <property type="entry name" value="ABC_AA/LPS_Transport"/>
</dbReference>
<evidence type="ECO:0000256" key="2">
    <source>
        <dbReference type="ARBA" id="ARBA00022741"/>
    </source>
</evidence>
<protein>
    <submittedName>
        <fullName evidence="5">ABC transporter ATP-binding protein</fullName>
    </submittedName>
</protein>
<sequence>MSAPPLLSVEQVAVQIGGLVAIADLSFTVAEGEVVSLIGPNGAGKTTAFNVITGYMRPRDGRVRFRGQDLVGQAPERIAAAGLVRSFQRTSIFGRCTVFENARMALHLRGRTGLLGALLRLPAARREEARLQEEAWAMLDFVGLAARADTPAESLAYGEQRRLGIALAAAAAPQLLLLDEPAAGLNPSETAECMALIRRLRDRGTTILLVEHDMAMVMRISDRIVVLNQGRVIAAGPPAEIREDPDVIRAYLGGAPGWESAHAAA</sequence>
<evidence type="ECO:0000313" key="5">
    <source>
        <dbReference type="EMBL" id="MBR0664320.1"/>
    </source>
</evidence>
<proteinExistence type="predicted"/>
<dbReference type="GO" id="GO:0005524">
    <property type="term" value="F:ATP binding"/>
    <property type="evidence" value="ECO:0007669"/>
    <property type="project" value="UniProtKB-KW"/>
</dbReference>
<evidence type="ECO:0000313" key="6">
    <source>
        <dbReference type="Proteomes" id="UP001196870"/>
    </source>
</evidence>
<dbReference type="PROSITE" id="PS50893">
    <property type="entry name" value="ABC_TRANSPORTER_2"/>
    <property type="match status" value="1"/>
</dbReference>
<keyword evidence="2" id="KW-0547">Nucleotide-binding</keyword>
<feature type="domain" description="ABC transporter" evidence="4">
    <location>
        <begin position="7"/>
        <end position="254"/>
    </location>
</feature>
<dbReference type="Gene3D" id="3.40.50.300">
    <property type="entry name" value="P-loop containing nucleotide triphosphate hydrolases"/>
    <property type="match status" value="1"/>
</dbReference>
<organism evidence="5 6">
    <name type="scientific">Plastoroseomonas hellenica</name>
    <dbReference type="NCBI Taxonomy" id="2687306"/>
    <lineage>
        <taxon>Bacteria</taxon>
        <taxon>Pseudomonadati</taxon>
        <taxon>Pseudomonadota</taxon>
        <taxon>Alphaproteobacteria</taxon>
        <taxon>Acetobacterales</taxon>
        <taxon>Acetobacteraceae</taxon>
        <taxon>Plastoroseomonas</taxon>
    </lineage>
</organism>
<dbReference type="CDD" id="cd03219">
    <property type="entry name" value="ABC_Mj1267_LivG_branched"/>
    <property type="match status" value="1"/>
</dbReference>
<dbReference type="PROSITE" id="PS00211">
    <property type="entry name" value="ABC_TRANSPORTER_1"/>
    <property type="match status" value="1"/>
</dbReference>
<dbReference type="InterPro" id="IPR003593">
    <property type="entry name" value="AAA+_ATPase"/>
</dbReference>
<dbReference type="InterPro" id="IPR032823">
    <property type="entry name" value="BCA_ABC_TP_C"/>
</dbReference>
<dbReference type="Pfam" id="PF12399">
    <property type="entry name" value="BCA_ABC_TP_C"/>
    <property type="match status" value="1"/>
</dbReference>
<evidence type="ECO:0000256" key="1">
    <source>
        <dbReference type="ARBA" id="ARBA00022448"/>
    </source>
</evidence>
<comment type="caution">
    <text evidence="5">The sequence shown here is derived from an EMBL/GenBank/DDBJ whole genome shotgun (WGS) entry which is preliminary data.</text>
</comment>
<keyword evidence="6" id="KW-1185">Reference proteome</keyword>
<dbReference type="InterPro" id="IPR003439">
    <property type="entry name" value="ABC_transporter-like_ATP-bd"/>
</dbReference>
<dbReference type="SMART" id="SM00382">
    <property type="entry name" value="AAA"/>
    <property type="match status" value="1"/>
</dbReference>
<dbReference type="Pfam" id="PF00005">
    <property type="entry name" value="ABC_tran"/>
    <property type="match status" value="1"/>
</dbReference>
<dbReference type="Proteomes" id="UP001196870">
    <property type="component" value="Unassembled WGS sequence"/>
</dbReference>
<gene>
    <name evidence="5" type="ORF">GXW71_08120</name>
</gene>
<evidence type="ECO:0000259" key="4">
    <source>
        <dbReference type="PROSITE" id="PS50893"/>
    </source>
</evidence>
<dbReference type="EMBL" id="JAAGBB010000007">
    <property type="protein sequence ID" value="MBR0664320.1"/>
    <property type="molecule type" value="Genomic_DNA"/>
</dbReference>
<dbReference type="PANTHER" id="PTHR45772">
    <property type="entry name" value="CONSERVED COMPONENT OF ABC TRANSPORTER FOR NATURAL AMINO ACIDS-RELATED"/>
    <property type="match status" value="1"/>
</dbReference>
<keyword evidence="1" id="KW-0813">Transport</keyword>
<keyword evidence="3 5" id="KW-0067">ATP-binding</keyword>
<evidence type="ECO:0000256" key="3">
    <source>
        <dbReference type="ARBA" id="ARBA00022840"/>
    </source>
</evidence>
<dbReference type="RefSeq" id="WP_211851912.1">
    <property type="nucleotide sequence ID" value="NZ_JAAGBB010000007.1"/>
</dbReference>
<name>A0ABS5EWM7_9PROT</name>
<accession>A0ABS5EWM7</accession>